<accession>A0A2P2I4Z8</accession>
<dbReference type="Gene3D" id="3.90.980.20">
    <property type="match status" value="1"/>
</dbReference>
<dbReference type="Pfam" id="PF00622">
    <property type="entry name" value="SPRY"/>
    <property type="match status" value="1"/>
</dbReference>
<dbReference type="PROSITE" id="PS01359">
    <property type="entry name" value="ZF_PHD_1"/>
    <property type="match status" value="1"/>
</dbReference>
<keyword evidence="10" id="KW-0808">Transferase</keyword>
<name>A0A2P2I4Z8_9CRUS</name>
<dbReference type="InterPro" id="IPR049455">
    <property type="entry name" value="ASH2-like_PHD"/>
</dbReference>
<dbReference type="InterPro" id="IPR011011">
    <property type="entry name" value="Znf_FYVE_PHD"/>
</dbReference>
<evidence type="ECO:0000259" key="8">
    <source>
        <dbReference type="PROSITE" id="PS50016"/>
    </source>
</evidence>
<feature type="domain" description="B30.2/SPRY" evidence="9">
    <location>
        <begin position="271"/>
        <end position="493"/>
    </location>
</feature>
<dbReference type="PANTHER" id="PTHR10598">
    <property type="entry name" value="SET1/ASH2 HISTONE METHYLTRANSFERASE COMPLEX SUBUNIT ASH2"/>
    <property type="match status" value="1"/>
</dbReference>
<dbReference type="GO" id="GO:0000976">
    <property type="term" value="F:transcription cis-regulatory region binding"/>
    <property type="evidence" value="ECO:0007669"/>
    <property type="project" value="TreeGrafter"/>
</dbReference>
<sequence>MDSDSDDGEASSPVPLDSGEKGGLSSCGYCGKLRDLSSTELMCNSCGSWFHESCISYQLGSLVPFMLNYCFTCKTCSTTGVEQFKKSQAQLREMCVTALANLSQGTSSSKGKGNKDGTGTKLFSLQKDIIPFLEQHWEALTTQARRATHSWHTTLQRMLLKEVDSTFTVEETGKKGEPGPNHPFFGLQCSDLTLLRPSADAASDSCSKGGRGTKRKTVETSTSSKKVRGDMPTPKLHGYPIDHPFNKDGYRYILAEPDPHAPFRKEFDESSDWAGKPIPGWLYRCVSPGAVLLALHDRAPQLHTHDDRRAVQGEKGYCLIRATHGVSRGTWFFECKILEQPDGSHVRLGWAQHLANLQAPLGYDKFGYSWRSRKGTVFHESNGKHYAEEGFSKGDVLGVLIHLPDSNTVSFLPPTYKDKPLVKFRSHLYYEDKDDVPGTIKQLKPLEGSYIQFFKNGKSLGIAFKNMYNGAYFPALSLFRSITVSTNFGPKFEHPPTGVEFRGMYDRAEEGMVEQTLADLTYLVENEGKLRLDMLSWGR</sequence>
<dbReference type="AlphaFoldDB" id="A0A2P2I4Z8"/>
<dbReference type="EMBL" id="IACF01003498">
    <property type="protein sequence ID" value="LAB69113.1"/>
    <property type="molecule type" value="mRNA"/>
</dbReference>
<dbReference type="Pfam" id="PF21257">
    <property type="entry name" value="PHD_ash2p_like"/>
    <property type="match status" value="1"/>
</dbReference>
<dbReference type="PROSITE" id="PS50188">
    <property type="entry name" value="B302_SPRY"/>
    <property type="match status" value="1"/>
</dbReference>
<dbReference type="InterPro" id="IPR001965">
    <property type="entry name" value="Znf_PHD"/>
</dbReference>
<dbReference type="InterPro" id="IPR053835">
    <property type="entry name" value="ASH2L-like_WH"/>
</dbReference>
<comment type="subcellular location">
    <subcellularLocation>
        <location evidence="1">Nucleus</location>
    </subcellularLocation>
</comment>
<dbReference type="PROSITE" id="PS50016">
    <property type="entry name" value="ZF_PHD_2"/>
    <property type="match status" value="1"/>
</dbReference>
<dbReference type="InterPro" id="IPR043136">
    <property type="entry name" value="B30.2/SPRY_sf"/>
</dbReference>
<reference evidence="10" key="2">
    <citation type="journal article" date="2018" name="Biosci. Biotechnol. Biochem.">
        <title>Polysaccharide hydrolase of the hadal zone amphipods Hirondellea gigas.</title>
        <authorList>
            <person name="Kobayashi H."/>
            <person name="Nagahama T."/>
            <person name="Arai W."/>
            <person name="Sasagawa Y."/>
            <person name="Umeda M."/>
            <person name="Hayashi T."/>
            <person name="Nikaido I."/>
            <person name="Watanabe H."/>
            <person name="Oguri K."/>
            <person name="Kitazato H."/>
            <person name="Fujioka K."/>
            <person name="Kido Y."/>
            <person name="Takami H."/>
        </authorList>
    </citation>
    <scope>NUCLEOTIDE SEQUENCE</scope>
    <source>
        <tissue evidence="10">Whole body</tissue>
    </source>
</reference>
<feature type="region of interest" description="Disordered" evidence="7">
    <location>
        <begin position="200"/>
        <end position="240"/>
    </location>
</feature>
<evidence type="ECO:0000313" key="11">
    <source>
        <dbReference type="EMBL" id="LAC23519.1"/>
    </source>
</evidence>
<dbReference type="InterPro" id="IPR013320">
    <property type="entry name" value="ConA-like_dom_sf"/>
</dbReference>
<reference evidence="11" key="1">
    <citation type="submission" date="2017-11" db="EMBL/GenBank/DDBJ databases">
        <title>The sensing device of the deep-sea amphipod.</title>
        <authorList>
            <person name="Kobayashi H."/>
            <person name="Nagahama T."/>
            <person name="Arai W."/>
            <person name="Sasagawa Y."/>
            <person name="Umeda M."/>
            <person name="Hayashi T."/>
            <person name="Nikaido I."/>
            <person name="Watanabe H."/>
            <person name="Oguri K."/>
            <person name="Kitazato H."/>
            <person name="Fujioka K."/>
            <person name="Kido Y."/>
            <person name="Takami H."/>
        </authorList>
    </citation>
    <scope>NUCLEOTIDE SEQUENCE</scope>
    <source>
        <tissue evidence="11">Whole body</tissue>
    </source>
</reference>
<dbReference type="SMART" id="SM00449">
    <property type="entry name" value="SPRY"/>
    <property type="match status" value="1"/>
</dbReference>
<keyword evidence="4" id="KW-0862">Zinc</keyword>
<dbReference type="Gene3D" id="2.60.120.920">
    <property type="match status" value="1"/>
</dbReference>
<feature type="domain" description="PHD-type" evidence="8">
    <location>
        <begin position="24"/>
        <end position="79"/>
    </location>
</feature>
<protein>
    <submittedName>
        <fullName evidence="10">Set1/Ash2 histone methyltransferase complex subunit ASH2-like</fullName>
    </submittedName>
</protein>
<dbReference type="GO" id="GO:0008168">
    <property type="term" value="F:methyltransferase activity"/>
    <property type="evidence" value="ECO:0007669"/>
    <property type="project" value="UniProtKB-KW"/>
</dbReference>
<evidence type="ECO:0000256" key="6">
    <source>
        <dbReference type="PROSITE-ProRule" id="PRU00146"/>
    </source>
</evidence>
<dbReference type="InterPro" id="IPR037353">
    <property type="entry name" value="ASH2"/>
</dbReference>
<dbReference type="InterPro" id="IPR001870">
    <property type="entry name" value="B30.2/SPRY"/>
</dbReference>
<keyword evidence="2" id="KW-0479">Metal-binding</keyword>
<keyword evidence="3 6" id="KW-0863">Zinc-finger</keyword>
<keyword evidence="5" id="KW-0539">Nucleus</keyword>
<evidence type="ECO:0000256" key="1">
    <source>
        <dbReference type="ARBA" id="ARBA00004123"/>
    </source>
</evidence>
<dbReference type="GO" id="GO:0032259">
    <property type="term" value="P:methylation"/>
    <property type="evidence" value="ECO:0007669"/>
    <property type="project" value="UniProtKB-KW"/>
</dbReference>
<dbReference type="PANTHER" id="PTHR10598:SF0">
    <property type="entry name" value="SET1_ASH2 HISTONE METHYLTRANSFERASE COMPLEX SUBUNIT ASH2"/>
    <property type="match status" value="1"/>
</dbReference>
<evidence type="ECO:0000256" key="2">
    <source>
        <dbReference type="ARBA" id="ARBA00022723"/>
    </source>
</evidence>
<dbReference type="InterPro" id="IPR003877">
    <property type="entry name" value="SPRY_dom"/>
</dbReference>
<evidence type="ECO:0000256" key="5">
    <source>
        <dbReference type="ARBA" id="ARBA00023242"/>
    </source>
</evidence>
<dbReference type="SUPFAM" id="SSF57903">
    <property type="entry name" value="FYVE/PHD zinc finger"/>
    <property type="match status" value="1"/>
</dbReference>
<dbReference type="InterPro" id="IPR019786">
    <property type="entry name" value="Zinc_finger_PHD-type_CS"/>
</dbReference>
<organism evidence="10">
    <name type="scientific">Hirondellea gigas</name>
    <dbReference type="NCBI Taxonomy" id="1518452"/>
    <lineage>
        <taxon>Eukaryota</taxon>
        <taxon>Metazoa</taxon>
        <taxon>Ecdysozoa</taxon>
        <taxon>Arthropoda</taxon>
        <taxon>Crustacea</taxon>
        <taxon>Multicrustacea</taxon>
        <taxon>Malacostraca</taxon>
        <taxon>Eumalacostraca</taxon>
        <taxon>Peracarida</taxon>
        <taxon>Amphipoda</taxon>
        <taxon>Amphilochidea</taxon>
        <taxon>Lysianassida</taxon>
        <taxon>Lysianassidira</taxon>
        <taxon>Lysianassoidea</taxon>
        <taxon>Lysianassidae</taxon>
        <taxon>Hirondellea</taxon>
    </lineage>
</organism>
<evidence type="ECO:0000259" key="9">
    <source>
        <dbReference type="PROSITE" id="PS50188"/>
    </source>
</evidence>
<evidence type="ECO:0000256" key="4">
    <source>
        <dbReference type="ARBA" id="ARBA00022833"/>
    </source>
</evidence>
<dbReference type="InterPro" id="IPR019787">
    <property type="entry name" value="Znf_PHD-finger"/>
</dbReference>
<proteinExistence type="evidence at transcript level"/>
<dbReference type="CDD" id="cd12872">
    <property type="entry name" value="SPRY_Ash2"/>
    <property type="match status" value="1"/>
</dbReference>
<dbReference type="EMBL" id="IACT01004323">
    <property type="protein sequence ID" value="LAC23519.1"/>
    <property type="molecule type" value="mRNA"/>
</dbReference>
<dbReference type="SMART" id="SM00249">
    <property type="entry name" value="PHD"/>
    <property type="match status" value="1"/>
</dbReference>
<evidence type="ECO:0000256" key="7">
    <source>
        <dbReference type="SAM" id="MobiDB-lite"/>
    </source>
</evidence>
<keyword evidence="10" id="KW-0489">Methyltransferase</keyword>
<dbReference type="GO" id="GO:0048188">
    <property type="term" value="C:Set1C/COMPASS complex"/>
    <property type="evidence" value="ECO:0007669"/>
    <property type="project" value="InterPro"/>
</dbReference>
<dbReference type="Pfam" id="PF21198">
    <property type="entry name" value="ASH2L-like_WH"/>
    <property type="match status" value="1"/>
</dbReference>
<dbReference type="SUPFAM" id="SSF49899">
    <property type="entry name" value="Concanavalin A-like lectins/glucanases"/>
    <property type="match status" value="1"/>
</dbReference>
<evidence type="ECO:0000256" key="3">
    <source>
        <dbReference type="ARBA" id="ARBA00022771"/>
    </source>
</evidence>
<evidence type="ECO:0000313" key="10">
    <source>
        <dbReference type="EMBL" id="LAB69113.1"/>
    </source>
</evidence>
<dbReference type="GO" id="GO:0008270">
    <property type="term" value="F:zinc ion binding"/>
    <property type="evidence" value="ECO:0007669"/>
    <property type="project" value="UniProtKB-KW"/>
</dbReference>